<name>A0A0S7WSB9_UNCT6</name>
<dbReference type="STRING" id="1703770.AMJ39_05940"/>
<dbReference type="AlphaFoldDB" id="A0A0S7WSB9"/>
<evidence type="ECO:0000313" key="2">
    <source>
        <dbReference type="Proteomes" id="UP000052008"/>
    </source>
</evidence>
<reference evidence="1 2" key="1">
    <citation type="journal article" date="2015" name="Microbiome">
        <title>Genomic resolution of linkages in carbon, nitrogen, and sulfur cycling among widespread estuary sediment bacteria.</title>
        <authorList>
            <person name="Baker B.J."/>
            <person name="Lazar C.S."/>
            <person name="Teske A.P."/>
            <person name="Dick G.J."/>
        </authorList>
    </citation>
    <scope>NUCLEOTIDE SEQUENCE [LARGE SCALE GENOMIC DNA]</scope>
    <source>
        <strain evidence="1">DG_24</strain>
    </source>
</reference>
<organism evidence="1 2">
    <name type="scientific">candidate division TA06 bacterium DG_24</name>
    <dbReference type="NCBI Taxonomy" id="1703770"/>
    <lineage>
        <taxon>Bacteria</taxon>
        <taxon>Bacteria division TA06</taxon>
    </lineage>
</organism>
<accession>A0A0S7WSB9</accession>
<gene>
    <name evidence="1" type="ORF">AMJ39_05940</name>
</gene>
<dbReference type="EMBL" id="LIZS01000031">
    <property type="protein sequence ID" value="KPJ53063.1"/>
    <property type="molecule type" value="Genomic_DNA"/>
</dbReference>
<evidence type="ECO:0008006" key="3">
    <source>
        <dbReference type="Google" id="ProtNLM"/>
    </source>
</evidence>
<dbReference type="CDD" id="cd22231">
    <property type="entry name" value="RHH_NikR_HicB-like"/>
    <property type="match status" value="1"/>
</dbReference>
<protein>
    <recommendedName>
        <fullName evidence="3">CopG family transcriptional regulator</fullName>
    </recommendedName>
</protein>
<dbReference type="Proteomes" id="UP000052008">
    <property type="component" value="Unassembled WGS sequence"/>
</dbReference>
<evidence type="ECO:0000313" key="1">
    <source>
        <dbReference type="EMBL" id="KPJ53063.1"/>
    </source>
</evidence>
<sequence>MPIQKKREVITFKVDESLSEAMQGMQNRSEFIRRAILAALDGVCPLCKGAGVLTPKQRVHWEAFSTDHSLAECTDCHAIHLVCLAAKDESTH</sequence>
<proteinExistence type="predicted"/>
<comment type="caution">
    <text evidence="1">The sequence shown here is derived from an EMBL/GenBank/DDBJ whole genome shotgun (WGS) entry which is preliminary data.</text>
</comment>